<comment type="caution">
    <text evidence="4">The sequence shown here is derived from an EMBL/GenBank/DDBJ whole genome shotgun (WGS) entry which is preliminary data.</text>
</comment>
<organism evidence="4 5">
    <name type="scientific">Dactylonectria estremocensis</name>
    <dbReference type="NCBI Taxonomy" id="1079267"/>
    <lineage>
        <taxon>Eukaryota</taxon>
        <taxon>Fungi</taxon>
        <taxon>Dikarya</taxon>
        <taxon>Ascomycota</taxon>
        <taxon>Pezizomycotina</taxon>
        <taxon>Sordariomycetes</taxon>
        <taxon>Hypocreomycetidae</taxon>
        <taxon>Hypocreales</taxon>
        <taxon>Nectriaceae</taxon>
        <taxon>Dactylonectria</taxon>
    </lineage>
</organism>
<gene>
    <name evidence="4" type="ORF">B0J13DRAFT_541675</name>
</gene>
<dbReference type="Gene3D" id="3.30.9.30">
    <property type="match status" value="1"/>
</dbReference>
<dbReference type="AlphaFoldDB" id="A0A9P9FBE9"/>
<dbReference type="PANTHER" id="PTHR13789:SF309">
    <property type="entry name" value="PUTATIVE (AFU_ORTHOLOGUE AFUA_6G14510)-RELATED"/>
    <property type="match status" value="1"/>
</dbReference>
<name>A0A9P9FBE9_9HYPO</name>
<evidence type="ECO:0000256" key="1">
    <source>
        <dbReference type="ARBA" id="ARBA00007992"/>
    </source>
</evidence>
<evidence type="ECO:0000256" key="2">
    <source>
        <dbReference type="ARBA" id="ARBA00023002"/>
    </source>
</evidence>
<dbReference type="InterPro" id="IPR050493">
    <property type="entry name" value="FAD-dep_Monooxygenase_BioMet"/>
</dbReference>
<protein>
    <recommendedName>
        <fullName evidence="6">FAD-binding domain-containing protein</fullName>
    </recommendedName>
</protein>
<keyword evidence="5" id="KW-1185">Reference proteome</keyword>
<reference evidence="4" key="1">
    <citation type="journal article" date="2021" name="Nat. Commun.">
        <title>Genetic determinants of endophytism in the Arabidopsis root mycobiome.</title>
        <authorList>
            <person name="Mesny F."/>
            <person name="Miyauchi S."/>
            <person name="Thiergart T."/>
            <person name="Pickel B."/>
            <person name="Atanasova L."/>
            <person name="Karlsson M."/>
            <person name="Huettel B."/>
            <person name="Barry K.W."/>
            <person name="Haridas S."/>
            <person name="Chen C."/>
            <person name="Bauer D."/>
            <person name="Andreopoulos W."/>
            <person name="Pangilinan J."/>
            <person name="LaButti K."/>
            <person name="Riley R."/>
            <person name="Lipzen A."/>
            <person name="Clum A."/>
            <person name="Drula E."/>
            <person name="Henrissat B."/>
            <person name="Kohler A."/>
            <person name="Grigoriev I.V."/>
            <person name="Martin F.M."/>
            <person name="Hacquard S."/>
        </authorList>
    </citation>
    <scope>NUCLEOTIDE SEQUENCE</scope>
    <source>
        <strain evidence="4">MPI-CAGE-AT-0021</strain>
    </source>
</reference>
<dbReference type="PANTHER" id="PTHR13789">
    <property type="entry name" value="MONOOXYGENASE"/>
    <property type="match status" value="1"/>
</dbReference>
<dbReference type="Proteomes" id="UP000717696">
    <property type="component" value="Unassembled WGS sequence"/>
</dbReference>
<evidence type="ECO:0000313" key="5">
    <source>
        <dbReference type="Proteomes" id="UP000717696"/>
    </source>
</evidence>
<evidence type="ECO:0008006" key="6">
    <source>
        <dbReference type="Google" id="ProtNLM"/>
    </source>
</evidence>
<dbReference type="GO" id="GO:0004497">
    <property type="term" value="F:monooxygenase activity"/>
    <property type="evidence" value="ECO:0007669"/>
    <property type="project" value="UniProtKB-KW"/>
</dbReference>
<keyword evidence="3" id="KW-0503">Monooxygenase</keyword>
<sequence length="127" mass="14315">MADVIIGCDGIKSRILAALYSDMRMNYTVATAFRALLARDQLSANDILTPVVSFKFHFWLGPGAHVVLYPIHGGETFNLVIVIQNSLLRRLCKNENALELVMWHLMGWNPVVTELLQTAQGLMRFQL</sequence>
<keyword evidence="2" id="KW-0560">Oxidoreductase</keyword>
<proteinExistence type="inferred from homology"/>
<dbReference type="SUPFAM" id="SSF54373">
    <property type="entry name" value="FAD-linked reductases, C-terminal domain"/>
    <property type="match status" value="1"/>
</dbReference>
<evidence type="ECO:0000256" key="3">
    <source>
        <dbReference type="ARBA" id="ARBA00023033"/>
    </source>
</evidence>
<dbReference type="EMBL" id="JAGMUU010000003">
    <property type="protein sequence ID" value="KAH7157400.1"/>
    <property type="molecule type" value="Genomic_DNA"/>
</dbReference>
<evidence type="ECO:0000313" key="4">
    <source>
        <dbReference type="EMBL" id="KAH7157400.1"/>
    </source>
</evidence>
<accession>A0A9P9FBE9</accession>
<dbReference type="OrthoDB" id="16820at2759"/>
<comment type="similarity">
    <text evidence="1">Belongs to the paxM FAD-dependent monooxygenase family.</text>
</comment>